<keyword evidence="1" id="KW-1133">Transmembrane helix</keyword>
<evidence type="ECO:0000313" key="2">
    <source>
        <dbReference type="EMBL" id="ABM80949.1"/>
    </source>
</evidence>
<dbReference type="RefSeq" id="WP_011822267.1">
    <property type="nucleotide sequence ID" value="NC_008818.1"/>
</dbReference>
<proteinExistence type="predicted"/>
<keyword evidence="1" id="KW-0472">Membrane</keyword>
<accession>A2BLT8</accession>
<name>A2BLT8_HYPBU</name>
<dbReference type="Proteomes" id="UP000002593">
    <property type="component" value="Chromosome"/>
</dbReference>
<evidence type="ECO:0000313" key="3">
    <source>
        <dbReference type="Proteomes" id="UP000002593"/>
    </source>
</evidence>
<keyword evidence="3" id="KW-1185">Reference proteome</keyword>
<dbReference type="GeneID" id="4782120"/>
<dbReference type="STRING" id="415426.Hbut_1106"/>
<dbReference type="HOGENOM" id="CLU_2257324_0_0_2"/>
<evidence type="ECO:0000256" key="1">
    <source>
        <dbReference type="SAM" id="Phobius"/>
    </source>
</evidence>
<dbReference type="EMBL" id="CP000493">
    <property type="protein sequence ID" value="ABM80949.1"/>
    <property type="molecule type" value="Genomic_DNA"/>
</dbReference>
<reference evidence="2 3" key="1">
    <citation type="journal article" date="2007" name="Archaea">
        <title>The genome of Hyperthermus butylicus: a sulfur-reducing, peptide fermenting, neutrophilic Crenarchaeote growing up to 108 degrees C.</title>
        <authorList>
            <person name="Brugger K."/>
            <person name="Chen L."/>
            <person name="Stark M."/>
            <person name="Zibat A."/>
            <person name="Redder P."/>
            <person name="Ruepp A."/>
            <person name="Awayez M."/>
            <person name="She Q."/>
            <person name="Garrett R.A."/>
            <person name="Klenk H.P."/>
        </authorList>
    </citation>
    <scope>NUCLEOTIDE SEQUENCE [LARGE SCALE GENOMIC DNA]</scope>
    <source>
        <strain evidence="3">DSM 5456 / JCM 9403 / PLM1-5</strain>
    </source>
</reference>
<gene>
    <name evidence="2" type="ordered locus">Hbut_1106</name>
</gene>
<dbReference type="EnsemblBacteria" id="ABM80949">
    <property type="protein sequence ID" value="ABM80949"/>
    <property type="gene ID" value="Hbut_1106"/>
</dbReference>
<protein>
    <submittedName>
        <fullName evidence="2">Uncharacterized protein</fullName>
    </submittedName>
</protein>
<organism evidence="2 3">
    <name type="scientific">Hyperthermus butylicus (strain DSM 5456 / JCM 9403 / PLM1-5)</name>
    <dbReference type="NCBI Taxonomy" id="415426"/>
    <lineage>
        <taxon>Archaea</taxon>
        <taxon>Thermoproteota</taxon>
        <taxon>Thermoprotei</taxon>
        <taxon>Desulfurococcales</taxon>
        <taxon>Pyrodictiaceae</taxon>
        <taxon>Hyperthermus</taxon>
    </lineage>
</organism>
<keyword evidence="1" id="KW-0812">Transmembrane</keyword>
<sequence>MSVGGAEKSRRDLFEYYMERRVERLKLSAVRIISGLVLGIAAALAESTTIAYALFTAYLGIILVSGEYARARYKLLRSHEPYTAGLISGLAAFVLGVILGSAL</sequence>
<dbReference type="AlphaFoldDB" id="A2BLT8"/>
<feature type="transmembrane region" description="Helical" evidence="1">
    <location>
        <begin position="50"/>
        <end position="69"/>
    </location>
</feature>
<feature type="transmembrane region" description="Helical" evidence="1">
    <location>
        <begin position="81"/>
        <end position="102"/>
    </location>
</feature>
<dbReference type="KEGG" id="hbu:Hbut_1106"/>
<feature type="transmembrane region" description="Helical" evidence="1">
    <location>
        <begin position="25"/>
        <end position="44"/>
    </location>
</feature>